<dbReference type="SUPFAM" id="SSF53756">
    <property type="entry name" value="UDP-Glycosyltransferase/glycogen phosphorylase"/>
    <property type="match status" value="1"/>
</dbReference>
<feature type="transmembrane region" description="Helical" evidence="3">
    <location>
        <begin position="196"/>
        <end position="217"/>
    </location>
</feature>
<reference evidence="4 5" key="1">
    <citation type="journal article" date="2024" name="IMA Fungus">
        <title>Apiospora arundinis, a panoply of carbohydrate-active enzymes and secondary metabolites.</title>
        <authorList>
            <person name="Sorensen T."/>
            <person name="Petersen C."/>
            <person name="Muurmann A.T."/>
            <person name="Christiansen J.V."/>
            <person name="Brundto M.L."/>
            <person name="Overgaard C.K."/>
            <person name="Boysen A.T."/>
            <person name="Wollenberg R.D."/>
            <person name="Larsen T.O."/>
            <person name="Sorensen J.L."/>
            <person name="Nielsen K.L."/>
            <person name="Sondergaard T.E."/>
        </authorList>
    </citation>
    <scope>NUCLEOTIDE SEQUENCE [LARGE SCALE GENOMIC DNA]</scope>
    <source>
        <strain evidence="4 5">AAU 773</strain>
    </source>
</reference>
<dbReference type="InterPro" id="IPR050426">
    <property type="entry name" value="Glycosyltransferase_28"/>
</dbReference>
<evidence type="ECO:0000256" key="2">
    <source>
        <dbReference type="SAM" id="MobiDB-lite"/>
    </source>
</evidence>
<evidence type="ECO:0000256" key="3">
    <source>
        <dbReference type="SAM" id="Phobius"/>
    </source>
</evidence>
<dbReference type="PANTHER" id="PTHR48050:SF13">
    <property type="entry name" value="STEROL 3-BETA-GLUCOSYLTRANSFERASE UGT80A2"/>
    <property type="match status" value="1"/>
</dbReference>
<evidence type="ECO:0000313" key="4">
    <source>
        <dbReference type="EMBL" id="KAK8867457.1"/>
    </source>
</evidence>
<gene>
    <name evidence="4" type="ORF">PGQ11_006035</name>
</gene>
<accession>A0ABR2IRH2</accession>
<dbReference type="Pfam" id="PF00201">
    <property type="entry name" value="UDPGT"/>
    <property type="match status" value="1"/>
</dbReference>
<dbReference type="InterPro" id="IPR002213">
    <property type="entry name" value="UDP_glucos_trans"/>
</dbReference>
<feature type="region of interest" description="Disordered" evidence="2">
    <location>
        <begin position="340"/>
        <end position="359"/>
    </location>
</feature>
<keyword evidence="3" id="KW-0472">Membrane</keyword>
<dbReference type="PANTHER" id="PTHR48050">
    <property type="entry name" value="STEROL 3-BETA-GLUCOSYLTRANSFERASE"/>
    <property type="match status" value="1"/>
</dbReference>
<evidence type="ECO:0000256" key="1">
    <source>
        <dbReference type="ARBA" id="ARBA00022679"/>
    </source>
</evidence>
<keyword evidence="5" id="KW-1185">Reference proteome</keyword>
<evidence type="ECO:0000313" key="5">
    <source>
        <dbReference type="Proteomes" id="UP001390339"/>
    </source>
</evidence>
<dbReference type="Gene3D" id="3.40.50.2000">
    <property type="entry name" value="Glycogen Phosphorylase B"/>
    <property type="match status" value="1"/>
</dbReference>
<sequence>MGSPKRILLLTNSEYGQASVHLAVAHTLVELYRGDVEVHLASFGPLTELVRLASEYATKQSPGALPFVFHRIKGTDMSAAWGRPELRLEEYNGLRPGFFNTPKFLRLLLRLTSPWDGPEFVAIFEAVRALILETVKPDMTAVDPAFSPAATACVHTQTKFCILAPNTIKDFSMPFQPWGQALWRYPALASGLPYPIPWYLVPLNLYFMLYIVLYIIITQPTRRLTQYVRQHTEQPAATPLTLNLLNRFPPRGVRYLVANLPELEFPNLRIPSHLVPCGPMVRPAPSVAEVDQDLAAWLARGPTVYINTGTLHQMTEWDALEIARALRELFDKANLRAEPYSDTEKEEKEAKREKSRPRVASGGNLQVLWKLTKRGAYPAAEKGSRIHSVLEDELDSDRVRIVPWLHPEPSSILAERSIVCSVHHGGANSFLEAVNAGVPHIVLPVWIDCFDFANRAELLGIGRWANRRTLPLNSARELGPALVDVVLSKRNSQEMRRRAEELAKICGREGGGRVVAARNIMEEIVVVG</sequence>
<comment type="caution">
    <text evidence="4">The sequence shown here is derived from an EMBL/GenBank/DDBJ whole genome shotgun (WGS) entry which is preliminary data.</text>
</comment>
<keyword evidence="3" id="KW-1133">Transmembrane helix</keyword>
<proteinExistence type="predicted"/>
<keyword evidence="3" id="KW-0812">Transmembrane</keyword>
<name>A0ABR2IRH2_9PEZI</name>
<dbReference type="Proteomes" id="UP001390339">
    <property type="component" value="Unassembled WGS sequence"/>
</dbReference>
<keyword evidence="1" id="KW-0808">Transferase</keyword>
<organism evidence="4 5">
    <name type="scientific">Apiospora arundinis</name>
    <dbReference type="NCBI Taxonomy" id="335852"/>
    <lineage>
        <taxon>Eukaryota</taxon>
        <taxon>Fungi</taxon>
        <taxon>Dikarya</taxon>
        <taxon>Ascomycota</taxon>
        <taxon>Pezizomycotina</taxon>
        <taxon>Sordariomycetes</taxon>
        <taxon>Xylariomycetidae</taxon>
        <taxon>Amphisphaeriales</taxon>
        <taxon>Apiosporaceae</taxon>
        <taxon>Apiospora</taxon>
    </lineage>
</organism>
<protein>
    <submittedName>
        <fullName evidence="4">Glycosyltransferase sdnJ</fullName>
    </submittedName>
</protein>
<dbReference type="EMBL" id="JAPCWZ010000004">
    <property type="protein sequence ID" value="KAK8867457.1"/>
    <property type="molecule type" value="Genomic_DNA"/>
</dbReference>
<feature type="compositionally biased region" description="Basic and acidic residues" evidence="2">
    <location>
        <begin position="342"/>
        <end position="352"/>
    </location>
</feature>